<keyword evidence="2" id="KW-1185">Reference proteome</keyword>
<proteinExistence type="predicted"/>
<comment type="caution">
    <text evidence="1">The sequence shown here is derived from an EMBL/GenBank/DDBJ whole genome shotgun (WGS) entry which is preliminary data.</text>
</comment>
<dbReference type="EMBL" id="JANJQO010000047">
    <property type="protein sequence ID" value="KAJ2983037.1"/>
    <property type="molecule type" value="Genomic_DNA"/>
</dbReference>
<dbReference type="Proteomes" id="UP001143910">
    <property type="component" value="Unassembled WGS sequence"/>
</dbReference>
<gene>
    <name evidence="1" type="ORF">NQ176_g995</name>
</gene>
<name>A0ACC1NUP9_9HYPO</name>
<protein>
    <submittedName>
        <fullName evidence="1">Uncharacterized protein</fullName>
    </submittedName>
</protein>
<evidence type="ECO:0000313" key="2">
    <source>
        <dbReference type="Proteomes" id="UP001143910"/>
    </source>
</evidence>
<evidence type="ECO:0000313" key="1">
    <source>
        <dbReference type="EMBL" id="KAJ2983037.1"/>
    </source>
</evidence>
<accession>A0ACC1NUP9</accession>
<sequence length="408" mass="45630">MSNQASQDPRRSLIGKVMANRVGVTEGDFTIEQNTRATNNHVYMINLSKPVESESVSKNARPFTVPIPAGTTRLVMRIARADNNVEDSIRTRNEVACLTLARKALAHVDPLLIPRIFDWDDTSDQGYILQEFKNGESLSHDELQALTEQDVAFVCKQLASVVKALQDYQLPVTGYGGLTFDDAGNMSTTKIIFRTGGPFSTYAEYLKVTLEWQLSQSEDVAALNGWKNVPGLRSRIDAFVAIGLDEVLSKVPEHKPTLVHGDLTLPNLLYDKSTKRLVAVVDFDFGHVGSTVTEFMYSFPELQGLLTGVAEPEDGLRDLVLNGFVEPVDAKFAIGKTWDTALAAQGALRPSNIEGSENISNVWWFAQELLQFHWLLPRFHESQSEEQLQKWVAKSQKRIEAYLKHWGY</sequence>
<organism evidence="1 2">
    <name type="scientific">Zarea fungicola</name>
    <dbReference type="NCBI Taxonomy" id="93591"/>
    <lineage>
        <taxon>Eukaryota</taxon>
        <taxon>Fungi</taxon>
        <taxon>Dikarya</taxon>
        <taxon>Ascomycota</taxon>
        <taxon>Pezizomycotina</taxon>
        <taxon>Sordariomycetes</taxon>
        <taxon>Hypocreomycetidae</taxon>
        <taxon>Hypocreales</taxon>
        <taxon>Cordycipitaceae</taxon>
        <taxon>Zarea</taxon>
    </lineage>
</organism>
<reference evidence="1" key="1">
    <citation type="submission" date="2022-08" db="EMBL/GenBank/DDBJ databases">
        <title>Genome Sequence of Lecanicillium fungicola.</title>
        <authorList>
            <person name="Buettner E."/>
        </authorList>
    </citation>
    <scope>NUCLEOTIDE SEQUENCE</scope>
    <source>
        <strain evidence="1">Babe33</strain>
    </source>
</reference>